<feature type="domain" description="Rho-GAP" evidence="3">
    <location>
        <begin position="595"/>
        <end position="797"/>
    </location>
</feature>
<feature type="region of interest" description="Disordered" evidence="2">
    <location>
        <begin position="813"/>
        <end position="867"/>
    </location>
</feature>
<evidence type="ECO:0000259" key="3">
    <source>
        <dbReference type="PROSITE" id="PS50238"/>
    </source>
</evidence>
<feature type="compositionally biased region" description="Basic and acidic residues" evidence="2">
    <location>
        <begin position="46"/>
        <end position="72"/>
    </location>
</feature>
<dbReference type="AlphaFoldDB" id="A0A180GR66"/>
<dbReference type="GO" id="GO:0005096">
    <property type="term" value="F:GTPase activator activity"/>
    <property type="evidence" value="ECO:0007669"/>
    <property type="project" value="UniProtKB-KW"/>
</dbReference>
<dbReference type="Pfam" id="PF00620">
    <property type="entry name" value="RhoGAP"/>
    <property type="match status" value="1"/>
</dbReference>
<dbReference type="CDD" id="cd00159">
    <property type="entry name" value="RhoGAP"/>
    <property type="match status" value="1"/>
</dbReference>
<feature type="compositionally biased region" description="Polar residues" evidence="2">
    <location>
        <begin position="550"/>
        <end position="563"/>
    </location>
</feature>
<feature type="region of interest" description="Disordered" evidence="2">
    <location>
        <begin position="520"/>
        <end position="565"/>
    </location>
</feature>
<feature type="region of interest" description="Disordered" evidence="2">
    <location>
        <begin position="150"/>
        <end position="359"/>
    </location>
</feature>
<name>A0A180GR66_PUCT1</name>
<dbReference type="GO" id="GO:0060237">
    <property type="term" value="P:regulation of fungal-type cell wall organization"/>
    <property type="evidence" value="ECO:0007669"/>
    <property type="project" value="TreeGrafter"/>
</dbReference>
<evidence type="ECO:0000313" key="5">
    <source>
        <dbReference type="EnsemblFungi" id="PTTG_03635-t43_1-p1"/>
    </source>
</evidence>
<dbReference type="STRING" id="630390.A0A180GR66"/>
<accession>A0A180GR66</accession>
<dbReference type="EnsemblFungi" id="PTTG_03635-t43_1">
    <property type="protein sequence ID" value="PTTG_03635-t43_1-p1"/>
    <property type="gene ID" value="PTTG_03635"/>
</dbReference>
<dbReference type="SUPFAM" id="SSF48350">
    <property type="entry name" value="GTPase activation domain, GAP"/>
    <property type="match status" value="1"/>
</dbReference>
<evidence type="ECO:0000256" key="1">
    <source>
        <dbReference type="ARBA" id="ARBA00022468"/>
    </source>
</evidence>
<feature type="compositionally biased region" description="Polar residues" evidence="2">
    <location>
        <begin position="251"/>
        <end position="260"/>
    </location>
</feature>
<feature type="compositionally biased region" description="Low complexity" evidence="2">
    <location>
        <begin position="99"/>
        <end position="109"/>
    </location>
</feature>
<feature type="region of interest" description="Disordered" evidence="2">
    <location>
        <begin position="393"/>
        <end position="434"/>
    </location>
</feature>
<protein>
    <submittedName>
        <fullName evidence="5">Rho-GAP domain-containing protein</fullName>
    </submittedName>
</protein>
<evidence type="ECO:0000256" key="2">
    <source>
        <dbReference type="SAM" id="MobiDB-lite"/>
    </source>
</evidence>
<dbReference type="Gene3D" id="1.10.555.10">
    <property type="entry name" value="Rho GTPase activation protein"/>
    <property type="match status" value="1"/>
</dbReference>
<dbReference type="InterPro" id="IPR008936">
    <property type="entry name" value="Rho_GTPase_activation_prot"/>
</dbReference>
<feature type="compositionally biased region" description="Polar residues" evidence="2">
    <location>
        <begin position="150"/>
        <end position="162"/>
    </location>
</feature>
<dbReference type="PANTHER" id="PTHR15228">
    <property type="entry name" value="SPERMATHECAL PHYSIOLOGY VARIANT"/>
    <property type="match status" value="1"/>
</dbReference>
<dbReference type="PANTHER" id="PTHR15228:SF25">
    <property type="entry name" value="F-BAR DOMAIN-CONTAINING PROTEIN"/>
    <property type="match status" value="1"/>
</dbReference>
<gene>
    <name evidence="4" type="ORF">PTTG_03635</name>
</gene>
<keyword evidence="6" id="KW-1185">Reference proteome</keyword>
<feature type="region of interest" description="Disordered" evidence="2">
    <location>
        <begin position="1"/>
        <end position="85"/>
    </location>
</feature>
<feature type="compositionally biased region" description="Polar residues" evidence="2">
    <location>
        <begin position="124"/>
        <end position="135"/>
    </location>
</feature>
<dbReference type="PROSITE" id="PS50238">
    <property type="entry name" value="RHOGAP"/>
    <property type="match status" value="1"/>
</dbReference>
<reference evidence="4" key="1">
    <citation type="submission" date="2009-11" db="EMBL/GenBank/DDBJ databases">
        <authorList>
            <consortium name="The Broad Institute Genome Sequencing Platform"/>
            <person name="Ward D."/>
            <person name="Feldgarden M."/>
            <person name="Earl A."/>
            <person name="Young S.K."/>
            <person name="Zeng Q."/>
            <person name="Koehrsen M."/>
            <person name="Alvarado L."/>
            <person name="Berlin A."/>
            <person name="Bochicchio J."/>
            <person name="Borenstein D."/>
            <person name="Chapman S.B."/>
            <person name="Chen Z."/>
            <person name="Engels R."/>
            <person name="Freedman E."/>
            <person name="Gellesch M."/>
            <person name="Goldberg J."/>
            <person name="Griggs A."/>
            <person name="Gujja S."/>
            <person name="Heilman E."/>
            <person name="Heiman D."/>
            <person name="Hepburn T."/>
            <person name="Howarth C."/>
            <person name="Jen D."/>
            <person name="Larson L."/>
            <person name="Lewis B."/>
            <person name="Mehta T."/>
            <person name="Park D."/>
            <person name="Pearson M."/>
            <person name="Roberts A."/>
            <person name="Saif S."/>
            <person name="Shea T."/>
            <person name="Shenoy N."/>
            <person name="Sisk P."/>
            <person name="Stolte C."/>
            <person name="Sykes S."/>
            <person name="Thomson T."/>
            <person name="Walk T."/>
            <person name="White J."/>
            <person name="Yandava C."/>
            <person name="Izard J."/>
            <person name="Baranova O.V."/>
            <person name="Blanton J.M."/>
            <person name="Tanner A.C."/>
            <person name="Dewhirst F.E."/>
            <person name="Haas B."/>
            <person name="Nusbaum C."/>
            <person name="Birren B."/>
        </authorList>
    </citation>
    <scope>NUCLEOTIDE SEQUENCE [LARGE SCALE GENOMIC DNA]</scope>
    <source>
        <strain evidence="4">1-1 BBBD Race 1</strain>
    </source>
</reference>
<proteinExistence type="predicted"/>
<feature type="compositionally biased region" description="Polar residues" evidence="2">
    <location>
        <begin position="232"/>
        <end position="243"/>
    </location>
</feature>
<feature type="compositionally biased region" description="Polar residues" evidence="2">
    <location>
        <begin position="33"/>
        <end position="42"/>
    </location>
</feature>
<organism evidence="4">
    <name type="scientific">Puccinia triticina (isolate 1-1 / race 1 (BBBD))</name>
    <name type="common">Brown leaf rust fungus</name>
    <dbReference type="NCBI Taxonomy" id="630390"/>
    <lineage>
        <taxon>Eukaryota</taxon>
        <taxon>Fungi</taxon>
        <taxon>Dikarya</taxon>
        <taxon>Basidiomycota</taxon>
        <taxon>Pucciniomycotina</taxon>
        <taxon>Pucciniomycetes</taxon>
        <taxon>Pucciniales</taxon>
        <taxon>Pucciniaceae</taxon>
        <taxon>Puccinia</taxon>
    </lineage>
</organism>
<feature type="compositionally biased region" description="Basic and acidic residues" evidence="2">
    <location>
        <begin position="202"/>
        <end position="211"/>
    </location>
</feature>
<dbReference type="SMART" id="SM00324">
    <property type="entry name" value="RhoGAP"/>
    <property type="match status" value="1"/>
</dbReference>
<keyword evidence="1" id="KW-0343">GTPase activation</keyword>
<dbReference type="EMBL" id="ADAS02000030">
    <property type="protein sequence ID" value="OAV95317.1"/>
    <property type="molecule type" value="Genomic_DNA"/>
</dbReference>
<feature type="compositionally biased region" description="Polar residues" evidence="2">
    <location>
        <begin position="306"/>
        <end position="331"/>
    </location>
</feature>
<dbReference type="InterPro" id="IPR000198">
    <property type="entry name" value="RhoGAP_dom"/>
</dbReference>
<dbReference type="Proteomes" id="UP000005240">
    <property type="component" value="Unassembled WGS sequence"/>
</dbReference>
<dbReference type="VEuPathDB" id="FungiDB:PTTG_03635"/>
<evidence type="ECO:0000313" key="6">
    <source>
        <dbReference type="Proteomes" id="UP000005240"/>
    </source>
</evidence>
<feature type="compositionally biased region" description="Low complexity" evidence="2">
    <location>
        <begin position="212"/>
        <end position="222"/>
    </location>
</feature>
<dbReference type="GO" id="GO:0007165">
    <property type="term" value="P:signal transduction"/>
    <property type="evidence" value="ECO:0007669"/>
    <property type="project" value="InterPro"/>
</dbReference>
<dbReference type="InterPro" id="IPR051025">
    <property type="entry name" value="RhoGAP"/>
</dbReference>
<reference evidence="5" key="4">
    <citation type="submission" date="2025-05" db="UniProtKB">
        <authorList>
            <consortium name="EnsemblFungi"/>
        </authorList>
    </citation>
    <scope>IDENTIFICATION</scope>
    <source>
        <strain evidence="5">isolate 1-1 / race 1 (BBBD)</strain>
    </source>
</reference>
<sequence>MFSHITALAKSPKLSKATSLSSHSAPYGARSGDQLTSDSSFASIDGEARHKARHAESHFNSELETLRQHNAEEPSTARYSGRLRANSAQTINSILTSSTHTTNTNSATSPGVFQPGFGIPANTRPDSMASQSSSISYLPKSGTRVLISPFSQSNHSKDSSGLLSKGRSTPPPARRRFRTLSNASFSMRRERSAQQPQQLEVQLHRQHEQRQRQQQQQQQQQQQHRHRRAHTDQISTDNSGQQQLEEHLLSRPTSASNYQDVTRKAHLPGRSTSQNHDSRPPPLAERGPRNERRHSSIPRPVPTPLKITSHSFTTSLPESAHTSRSTPNSRPRGSDLFSASGPLPSELSSFGSAQSQPQKRWSIVDTHIGSHQAPLAPTDARPNPGRAAHSLTRVATTSLAVPTGRRHIKQKASSPERPHPSRRQSTTPIASQEVRVRPESLINPSNFPTEAPAGFKFNPTMIDEHTHASQQPQIPIRQESPEELIQYLERLIGYDELRLLTHVDKLLHQCMYTFLESESTKQVPQDSTHPNRRSIGNGILGRLGWKNKKGTSTPEPLSRSKSNPRAEYLAEDRRATFGLWAGAPTRPVKGGVFGSSLEDGDTFSCVTVIGGHKHLIPIVIFSLVEEIYARGMETPGFMRIAGKAEKIDALADAFEHAPLNRDGVDLASEDIHVLCSLFKRYLRALPEPLMSRELFHILWSFCVRQRKSTNPGHLKSTIAAAQCIMRLMPPRSFSLLIYVVAFLSQIPLFPQCKFSSTGIAKIFGPALFASRTQRNPASDERPIQALKWVLENWNMLTDGLLNEHFTVNFSESPPPMAASTQTTCVSEPSSPEPSYPSPIGTPMAGQDVTPPELQSPEELATDDALEPTSANSRRLLEWRSHSQLRKSNSSAQHIVDRYEAHEKNFPMTDDQVRHLKQETLDSLDEITVSKRPQEVVSHSPIIEFEVLPNIAEVTTETQVTFSSGDDHPHPEQPTPDIVGETFSRQSLIEGEDKPGSKSTRTQILVLNEPFEPTSGMTKPIADSLTVPEYKPDIRAVKGQSAVSGCPTLKSLDTAEVDNLIIQGLQLRETMSREKLCDCHTEDRDRAERMLKESIALIQTHQDMLSRMKSQLIGLLNQEGEN</sequence>
<feature type="region of interest" description="Disordered" evidence="2">
    <location>
        <begin position="99"/>
        <end position="135"/>
    </location>
</feature>
<dbReference type="GO" id="GO:0005938">
    <property type="term" value="C:cell cortex"/>
    <property type="evidence" value="ECO:0007669"/>
    <property type="project" value="TreeGrafter"/>
</dbReference>
<feature type="compositionally biased region" description="Polar residues" evidence="2">
    <location>
        <begin position="346"/>
        <end position="359"/>
    </location>
</feature>
<reference evidence="4" key="2">
    <citation type="submission" date="2016-05" db="EMBL/GenBank/DDBJ databases">
        <title>Comparative analysis highlights variable genome content of wheat rusts and divergence of the mating loci.</title>
        <authorList>
            <person name="Cuomo C.A."/>
            <person name="Bakkeren G."/>
            <person name="Szabo L."/>
            <person name="Khalil H."/>
            <person name="Joly D."/>
            <person name="Goldberg J."/>
            <person name="Young S."/>
            <person name="Zeng Q."/>
            <person name="Fellers J."/>
        </authorList>
    </citation>
    <scope>NUCLEOTIDE SEQUENCE [LARGE SCALE GENOMIC DNA]</scope>
    <source>
        <strain evidence="4">1-1 BBBD Race 1</strain>
    </source>
</reference>
<evidence type="ECO:0000313" key="4">
    <source>
        <dbReference type="EMBL" id="OAV95317.1"/>
    </source>
</evidence>
<dbReference type="OrthoDB" id="79452at2759"/>
<reference evidence="5 6" key="3">
    <citation type="journal article" date="2017" name="G3 (Bethesda)">
        <title>Comparative analysis highlights variable genome content of wheat rusts and divergence of the mating loci.</title>
        <authorList>
            <person name="Cuomo C.A."/>
            <person name="Bakkeren G."/>
            <person name="Khalil H.B."/>
            <person name="Panwar V."/>
            <person name="Joly D."/>
            <person name="Linning R."/>
            <person name="Sakthikumar S."/>
            <person name="Song X."/>
            <person name="Adiconis X."/>
            <person name="Fan L."/>
            <person name="Goldberg J.M."/>
            <person name="Levin J.Z."/>
            <person name="Young S."/>
            <person name="Zeng Q."/>
            <person name="Anikster Y."/>
            <person name="Bruce M."/>
            <person name="Wang M."/>
            <person name="Yin C."/>
            <person name="McCallum B."/>
            <person name="Szabo L.J."/>
            <person name="Hulbert S."/>
            <person name="Chen X."/>
            <person name="Fellers J.P."/>
        </authorList>
    </citation>
    <scope>NUCLEOTIDE SEQUENCE</scope>
    <source>
        <strain evidence="6">Isolate 1-1 / race 1 (BBBD)</strain>
        <strain evidence="5">isolate 1-1 / race 1 (BBBD)</strain>
    </source>
</reference>